<feature type="transmembrane region" description="Helical" evidence="6">
    <location>
        <begin position="215"/>
        <end position="238"/>
    </location>
</feature>
<dbReference type="RefSeq" id="WP_121392215.1">
    <property type="nucleotide sequence ID" value="NZ_RCDD01000002.1"/>
</dbReference>
<dbReference type="InterPro" id="IPR011701">
    <property type="entry name" value="MFS"/>
</dbReference>
<keyword evidence="3 6" id="KW-0812">Transmembrane</keyword>
<dbReference type="GO" id="GO:0005886">
    <property type="term" value="C:plasma membrane"/>
    <property type="evidence" value="ECO:0007669"/>
    <property type="project" value="UniProtKB-SubCell"/>
</dbReference>
<dbReference type="PANTHER" id="PTHR23513">
    <property type="entry name" value="INTEGRAL MEMBRANE EFFLUX PROTEIN-RELATED"/>
    <property type="match status" value="1"/>
</dbReference>
<evidence type="ECO:0000256" key="1">
    <source>
        <dbReference type="ARBA" id="ARBA00004651"/>
    </source>
</evidence>
<organism evidence="8 9">
    <name type="scientific">Actinokineospora cianjurensis</name>
    <dbReference type="NCBI Taxonomy" id="585224"/>
    <lineage>
        <taxon>Bacteria</taxon>
        <taxon>Bacillati</taxon>
        <taxon>Actinomycetota</taxon>
        <taxon>Actinomycetes</taxon>
        <taxon>Pseudonocardiales</taxon>
        <taxon>Pseudonocardiaceae</taxon>
        <taxon>Actinokineospora</taxon>
    </lineage>
</organism>
<evidence type="ECO:0000259" key="7">
    <source>
        <dbReference type="PROSITE" id="PS50850"/>
    </source>
</evidence>
<name>A0A421B4Y1_9PSEU</name>
<keyword evidence="2" id="KW-1003">Cell membrane</keyword>
<keyword evidence="5 6" id="KW-0472">Membrane</keyword>
<evidence type="ECO:0000313" key="8">
    <source>
        <dbReference type="EMBL" id="RLK59437.1"/>
    </source>
</evidence>
<dbReference type="PANTHER" id="PTHR23513:SF11">
    <property type="entry name" value="STAPHYLOFERRIN A TRANSPORTER"/>
    <property type="match status" value="1"/>
</dbReference>
<keyword evidence="9" id="KW-1185">Reference proteome</keyword>
<dbReference type="Pfam" id="PF07690">
    <property type="entry name" value="MFS_1"/>
    <property type="match status" value="1"/>
</dbReference>
<comment type="subcellular location">
    <subcellularLocation>
        <location evidence="1">Cell membrane</location>
        <topology evidence="1">Multi-pass membrane protein</topology>
    </subcellularLocation>
</comment>
<dbReference type="Proteomes" id="UP000282454">
    <property type="component" value="Unassembled WGS sequence"/>
</dbReference>
<sequence length="403" mass="41174">MLAPLRVPMFRRLAIGRVTTYAGNAVAPVALAFAVLDLTGSVVALGLVVGARSIANVLLLLMGGVLADRLPRGVILQGASLAAAVSQAATALSVLLGFASIPLLVVLSVVNGAVSAVSFPAAAALTPQTVPAPLLLQANAVVRMGINAALITGASFGGMLAALAGPGWAMAVTAVVFLVASFCYARVRAPEIAASEPTRPIADLRAGWAEFTARTWVWSIVLAFMVVNAAVTGGLQVLGPSIADATFGRLAWGFILGAQTVGALLGAIIASRWQPRRALLFGTALIAVESVPVLVLAHAPEVLLMLAAMFVGGIAIEQFGIAWDVSLQENIPPDRLARVYSYDAVGSFIALPLGEIAVGPLSLHFGTAATLTALSALTFLAILAASLTPSVRSLTRKQTPAPA</sequence>
<dbReference type="CDD" id="cd06173">
    <property type="entry name" value="MFS_MefA_like"/>
    <property type="match status" value="1"/>
</dbReference>
<gene>
    <name evidence="8" type="ORF">CLV68_3924</name>
</gene>
<feature type="transmembrane region" description="Helical" evidence="6">
    <location>
        <begin position="168"/>
        <end position="187"/>
    </location>
</feature>
<keyword evidence="4 6" id="KW-1133">Transmembrane helix</keyword>
<dbReference type="OrthoDB" id="4528313at2"/>
<feature type="domain" description="Major facilitator superfamily (MFS) profile" evidence="7">
    <location>
        <begin position="9"/>
        <end position="393"/>
    </location>
</feature>
<evidence type="ECO:0000256" key="3">
    <source>
        <dbReference type="ARBA" id="ARBA00022692"/>
    </source>
</evidence>
<evidence type="ECO:0000313" key="9">
    <source>
        <dbReference type="Proteomes" id="UP000282454"/>
    </source>
</evidence>
<evidence type="ECO:0000256" key="4">
    <source>
        <dbReference type="ARBA" id="ARBA00022989"/>
    </source>
</evidence>
<feature type="transmembrane region" description="Helical" evidence="6">
    <location>
        <begin position="303"/>
        <end position="327"/>
    </location>
</feature>
<protein>
    <submittedName>
        <fullName evidence="8">Putative MFS family arabinose efflux permease</fullName>
    </submittedName>
</protein>
<feature type="transmembrane region" description="Helical" evidence="6">
    <location>
        <begin position="250"/>
        <end position="271"/>
    </location>
</feature>
<feature type="transmembrane region" description="Helical" evidence="6">
    <location>
        <begin position="339"/>
        <end position="359"/>
    </location>
</feature>
<dbReference type="InterPro" id="IPR036259">
    <property type="entry name" value="MFS_trans_sf"/>
</dbReference>
<evidence type="ECO:0000256" key="5">
    <source>
        <dbReference type="ARBA" id="ARBA00023136"/>
    </source>
</evidence>
<feature type="transmembrane region" description="Helical" evidence="6">
    <location>
        <begin position="365"/>
        <end position="387"/>
    </location>
</feature>
<feature type="transmembrane region" description="Helical" evidence="6">
    <location>
        <begin position="18"/>
        <end position="36"/>
    </location>
</feature>
<feature type="transmembrane region" description="Helical" evidence="6">
    <location>
        <begin position="42"/>
        <end position="62"/>
    </location>
</feature>
<evidence type="ECO:0000256" key="2">
    <source>
        <dbReference type="ARBA" id="ARBA00022475"/>
    </source>
</evidence>
<proteinExistence type="predicted"/>
<accession>A0A421B4Y1</accession>
<comment type="caution">
    <text evidence="8">The sequence shown here is derived from an EMBL/GenBank/DDBJ whole genome shotgun (WGS) entry which is preliminary data.</text>
</comment>
<dbReference type="PROSITE" id="PS50850">
    <property type="entry name" value="MFS"/>
    <property type="match status" value="1"/>
</dbReference>
<dbReference type="EMBL" id="RCDD01000002">
    <property type="protein sequence ID" value="RLK59437.1"/>
    <property type="molecule type" value="Genomic_DNA"/>
</dbReference>
<evidence type="ECO:0000256" key="6">
    <source>
        <dbReference type="SAM" id="Phobius"/>
    </source>
</evidence>
<dbReference type="AlphaFoldDB" id="A0A421B4Y1"/>
<reference evidence="8 9" key="1">
    <citation type="submission" date="2018-10" db="EMBL/GenBank/DDBJ databases">
        <title>Genomic Encyclopedia of Archaeal and Bacterial Type Strains, Phase II (KMG-II): from individual species to whole genera.</title>
        <authorList>
            <person name="Goeker M."/>
        </authorList>
    </citation>
    <scope>NUCLEOTIDE SEQUENCE [LARGE SCALE GENOMIC DNA]</scope>
    <source>
        <strain evidence="8 9">DSM 45657</strain>
    </source>
</reference>
<dbReference type="SUPFAM" id="SSF103473">
    <property type="entry name" value="MFS general substrate transporter"/>
    <property type="match status" value="1"/>
</dbReference>
<dbReference type="GO" id="GO:0022857">
    <property type="term" value="F:transmembrane transporter activity"/>
    <property type="evidence" value="ECO:0007669"/>
    <property type="project" value="InterPro"/>
</dbReference>
<feature type="transmembrane region" description="Helical" evidence="6">
    <location>
        <begin position="278"/>
        <end position="297"/>
    </location>
</feature>
<dbReference type="Gene3D" id="1.20.1250.20">
    <property type="entry name" value="MFS general substrate transporter like domains"/>
    <property type="match status" value="1"/>
</dbReference>
<dbReference type="InterPro" id="IPR020846">
    <property type="entry name" value="MFS_dom"/>
</dbReference>